<reference evidence="1 2" key="1">
    <citation type="submission" date="2017-12" db="EMBL/GenBank/DDBJ databases">
        <title>Anaerobic carbon monoxide metabolism by Pleomorphomonas carboxyditropha sp. nov., a new mesophilic hydrogenogenic carboxidotroph.</title>
        <authorList>
            <person name="Esquivel-Elizondo S."/>
            <person name="Krajmalnik-Brown R."/>
        </authorList>
    </citation>
    <scope>NUCLEOTIDE SEQUENCE [LARGE SCALE GENOMIC DNA]</scope>
    <source>
        <strain evidence="1 2">R5-392</strain>
    </source>
</reference>
<dbReference type="OrthoDB" id="7691601at2"/>
<keyword evidence="2" id="KW-1185">Reference proteome</keyword>
<evidence type="ECO:0008006" key="3">
    <source>
        <dbReference type="Google" id="ProtNLM"/>
    </source>
</evidence>
<sequence>MRRVSLNARLMQDAVSSDQVYVVLVHITHPDLDEPVLLSTDNTERLSDEPLMYGTRSTWMDATEPYLFVLASTLVPSDLDDAPTSATLILENVDNDIAKLLRSFTTPATIAMAVVLASSPSLIEAEWTGLEMKTADGDAAEVRLEISRADIEEERSPGHRMTKDFFPGLFA</sequence>
<dbReference type="EMBL" id="PJNW01000002">
    <property type="protein sequence ID" value="PKR90865.1"/>
    <property type="molecule type" value="Genomic_DNA"/>
</dbReference>
<dbReference type="Proteomes" id="UP000233491">
    <property type="component" value="Unassembled WGS sequence"/>
</dbReference>
<organism evidence="1 2">
    <name type="scientific">Pleomorphomonas diazotrophica</name>
    <dbReference type="NCBI Taxonomy" id="1166257"/>
    <lineage>
        <taxon>Bacteria</taxon>
        <taxon>Pseudomonadati</taxon>
        <taxon>Pseudomonadota</taxon>
        <taxon>Alphaproteobacteria</taxon>
        <taxon>Hyphomicrobiales</taxon>
        <taxon>Pleomorphomonadaceae</taxon>
        <taxon>Pleomorphomonas</taxon>
    </lineage>
</organism>
<evidence type="ECO:0000313" key="1">
    <source>
        <dbReference type="EMBL" id="PKR90865.1"/>
    </source>
</evidence>
<name>A0A1I4Q986_9HYPH</name>
<gene>
    <name evidence="1" type="ORF">CXZ10_05815</name>
</gene>
<dbReference type="AlphaFoldDB" id="A0A1I4Q986"/>
<dbReference type="RefSeq" id="WP_101288128.1">
    <property type="nucleotide sequence ID" value="NZ_FOUQ01000001.1"/>
</dbReference>
<accession>A0A1I4Q986</accession>
<evidence type="ECO:0000313" key="2">
    <source>
        <dbReference type="Proteomes" id="UP000233491"/>
    </source>
</evidence>
<comment type="caution">
    <text evidence="1">The sequence shown here is derived from an EMBL/GenBank/DDBJ whole genome shotgun (WGS) entry which is preliminary data.</text>
</comment>
<proteinExistence type="predicted"/>
<protein>
    <recommendedName>
        <fullName evidence="3">DUF1833 domain-containing protein</fullName>
    </recommendedName>
</protein>